<name>A0A1T4XDM6_9MICO</name>
<evidence type="ECO:0000313" key="3">
    <source>
        <dbReference type="Proteomes" id="UP000189735"/>
    </source>
</evidence>
<feature type="region of interest" description="Disordered" evidence="1">
    <location>
        <begin position="1"/>
        <end position="21"/>
    </location>
</feature>
<dbReference type="EMBL" id="FUYG01000002">
    <property type="protein sequence ID" value="SKA87288.1"/>
    <property type="molecule type" value="Genomic_DNA"/>
</dbReference>
<organism evidence="2 3">
    <name type="scientific">Agreia bicolorata</name>
    <dbReference type="NCBI Taxonomy" id="110935"/>
    <lineage>
        <taxon>Bacteria</taxon>
        <taxon>Bacillati</taxon>
        <taxon>Actinomycetota</taxon>
        <taxon>Actinomycetes</taxon>
        <taxon>Micrococcales</taxon>
        <taxon>Microbacteriaceae</taxon>
        <taxon>Agreia</taxon>
    </lineage>
</organism>
<feature type="compositionally biased region" description="Basic residues" evidence="1">
    <location>
        <begin position="266"/>
        <end position="278"/>
    </location>
</feature>
<accession>A0A1T4XDM6</accession>
<feature type="region of interest" description="Disordered" evidence="1">
    <location>
        <begin position="254"/>
        <end position="299"/>
    </location>
</feature>
<dbReference type="RefSeq" id="WP_244893154.1">
    <property type="nucleotide sequence ID" value="NZ_FUYG01000002.1"/>
</dbReference>
<dbReference type="AlphaFoldDB" id="A0A1T4XDM6"/>
<dbReference type="Proteomes" id="UP000189735">
    <property type="component" value="Unassembled WGS sequence"/>
</dbReference>
<reference evidence="3" key="1">
    <citation type="submission" date="2017-02" db="EMBL/GenBank/DDBJ databases">
        <authorList>
            <person name="Varghese N."/>
            <person name="Submissions S."/>
        </authorList>
    </citation>
    <scope>NUCLEOTIDE SEQUENCE [LARGE SCALE GENOMIC DNA]</scope>
    <source>
        <strain evidence="3">VKM Ac-2052</strain>
    </source>
</reference>
<gene>
    <name evidence="2" type="ORF">SAMN06295879_1058</name>
</gene>
<evidence type="ECO:0000313" key="2">
    <source>
        <dbReference type="EMBL" id="SKA87288.1"/>
    </source>
</evidence>
<sequence>MAKKQKQIGEAQPGPTVYDPDLHPQFTKGIDGLLSVHRPVVIAHIRSIRKMHPNASTEQIIKILETRYLAAVTAGGAAVGASAVIPGIGVGVSLALTSVETAGFLEASALFAQSITEVHGIAVDDPDRARTLVMSMMMGTAGADLVRQLAGQVTGTGAPRNQYWGTLVTRSLPQFAVGPIADRLKTTFLKHLAARTGAGAVGRLVPFGVGAVIGGTGNHILGRKVVHSARYAFGPPPPFFPASLEPKVVVLREKKASRQKEVTGKDRRKPRMLTRSRKTPAPDVLAPDAPGSEWPEARI</sequence>
<proteinExistence type="predicted"/>
<feature type="compositionally biased region" description="Basic and acidic residues" evidence="1">
    <location>
        <begin position="254"/>
        <end position="265"/>
    </location>
</feature>
<evidence type="ECO:0000256" key="1">
    <source>
        <dbReference type="SAM" id="MobiDB-lite"/>
    </source>
</evidence>
<evidence type="ECO:0008006" key="4">
    <source>
        <dbReference type="Google" id="ProtNLM"/>
    </source>
</evidence>
<protein>
    <recommendedName>
        <fullName evidence="4">EcsC protein family protein</fullName>
    </recommendedName>
</protein>